<evidence type="ECO:0000256" key="1">
    <source>
        <dbReference type="ARBA" id="ARBA00006149"/>
    </source>
</evidence>
<dbReference type="Gene3D" id="3.40.50.150">
    <property type="entry name" value="Vaccinia Virus protein VP39"/>
    <property type="match status" value="1"/>
</dbReference>
<reference evidence="8" key="2">
    <citation type="submission" date="2023-12" db="EMBL/GenBank/DDBJ databases">
        <authorList>
            <person name="Sun Q."/>
            <person name="Inoue M."/>
        </authorList>
    </citation>
    <scope>NUCLEOTIDE SEQUENCE</scope>
    <source>
        <strain evidence="8">JCM 17590</strain>
    </source>
</reference>
<dbReference type="PROSITE" id="PS00092">
    <property type="entry name" value="N6_MTASE"/>
    <property type="match status" value="1"/>
</dbReference>
<name>A0ABP7ZG20_9MICO</name>
<feature type="domain" description="DUF7059" evidence="6">
    <location>
        <begin position="29"/>
        <end position="113"/>
    </location>
</feature>
<dbReference type="PANTHER" id="PTHR45875">
    <property type="entry name" value="METHYLTRANSFERASE N6AMT1"/>
    <property type="match status" value="1"/>
</dbReference>
<comment type="caution">
    <text evidence="8">The sequence shown here is derived from an EMBL/GenBank/DDBJ whole genome shotgun (WGS) entry which is preliminary data.</text>
</comment>
<dbReference type="Pfam" id="PF23186">
    <property type="entry name" value="DUF7059"/>
    <property type="match status" value="1"/>
</dbReference>
<dbReference type="GO" id="GO:0032259">
    <property type="term" value="P:methylation"/>
    <property type="evidence" value="ECO:0007669"/>
    <property type="project" value="UniProtKB-KW"/>
</dbReference>
<dbReference type="SUPFAM" id="SSF53335">
    <property type="entry name" value="S-adenosyl-L-methionine-dependent methyltransferases"/>
    <property type="match status" value="1"/>
</dbReference>
<dbReference type="InterPro" id="IPR029063">
    <property type="entry name" value="SAM-dependent_MTases_sf"/>
</dbReference>
<proteinExistence type="inferred from homology"/>
<sequence length="523" mass="55826">MPQPGRARIESVPRIDTDLIALLRTDLAAADFTVDTVRGLWSDSAGGALSRLHRVPAQRELAAARAAGELTPAGTLAWLFVLGLPVSGAELDAALPELAADGAAALGLVELEASAPDSDLITPLVDLRPYGFTDARGQAEWWLASDLGELALGHALGPEHVLGVGGASTTLSSLIIGSDVELALDLGTGCGIQAMHVSRFARRVIATDISARALEYAEFNARLNGIEGIEFRLGSLFEPVAGERFDRIVSNPPFVITPRVADVPEYEYRDGGFTGDELVQRVIAGVREHLAPGGVAQLLGNWEYLAGAEGLDRVRSWTEGLDAWVVERELQDAPRYAETWIRDGGTRPGDPEFDVWYDRWLEDFSARGVEYVGFGYLTLRAPLDGEPTLTRFEQVESSGTNPAGIGAHVERALAAHDAVQGMTDAALAELRLKVASDVTEERHSWPGDEAPIVISLRQGAGFGRAVQVDPALSGLVGACDGELTVGQISDAIAALFEVDAAELRADLLPRVRELLFTGFVDLA</sequence>
<evidence type="ECO:0000259" key="7">
    <source>
        <dbReference type="Pfam" id="PF25004"/>
    </source>
</evidence>
<dbReference type="CDD" id="cd02440">
    <property type="entry name" value="AdoMet_MTases"/>
    <property type="match status" value="1"/>
</dbReference>
<dbReference type="RefSeq" id="WP_344790385.1">
    <property type="nucleotide sequence ID" value="NZ_BAABBV010000001.1"/>
</dbReference>
<organism evidence="8 9">
    <name type="scientific">Gryllotalpicola daejeonensis</name>
    <dbReference type="NCBI Taxonomy" id="993087"/>
    <lineage>
        <taxon>Bacteria</taxon>
        <taxon>Bacillati</taxon>
        <taxon>Actinomycetota</taxon>
        <taxon>Actinomycetes</taxon>
        <taxon>Micrococcales</taxon>
        <taxon>Microbacteriaceae</taxon>
        <taxon>Gryllotalpicola</taxon>
    </lineage>
</organism>
<dbReference type="InterPro" id="IPR002052">
    <property type="entry name" value="DNA_methylase_N6_adenine_CS"/>
</dbReference>
<dbReference type="InterPro" id="IPR052190">
    <property type="entry name" value="Euk-Arch_PrmC-MTase"/>
</dbReference>
<evidence type="ECO:0000313" key="8">
    <source>
        <dbReference type="EMBL" id="GAA4156725.1"/>
    </source>
</evidence>
<dbReference type="PANTHER" id="PTHR45875:SF1">
    <property type="entry name" value="METHYLTRANSFERASE N6AMT1"/>
    <property type="match status" value="1"/>
</dbReference>
<evidence type="ECO:0000313" key="9">
    <source>
        <dbReference type="Proteomes" id="UP001415169"/>
    </source>
</evidence>
<keyword evidence="3" id="KW-0808">Transferase</keyword>
<feature type="domain" description="Methyltransferase small" evidence="5">
    <location>
        <begin position="183"/>
        <end position="296"/>
    </location>
</feature>
<evidence type="ECO:0000259" key="5">
    <source>
        <dbReference type="Pfam" id="PF05175"/>
    </source>
</evidence>
<keyword evidence="2 8" id="KW-0489">Methyltransferase</keyword>
<feature type="domain" description="DUF7782" evidence="7">
    <location>
        <begin position="424"/>
        <end position="520"/>
    </location>
</feature>
<dbReference type="Pfam" id="PF25004">
    <property type="entry name" value="DUF7782"/>
    <property type="match status" value="1"/>
</dbReference>
<keyword evidence="9" id="KW-1185">Reference proteome</keyword>
<reference evidence="8" key="1">
    <citation type="journal article" date="2014" name="Int. J. Syst. Evol. Microbiol.">
        <title>Complete genome of a new Firmicutes species belonging to the dominant human colonic microbiota ('Ruminococcus bicirculans') reveals two chromosomes and a selective capacity to utilize plant glucans.</title>
        <authorList>
            <consortium name="NISC Comparative Sequencing Program"/>
            <person name="Wegmann U."/>
            <person name="Louis P."/>
            <person name="Goesmann A."/>
            <person name="Henrissat B."/>
            <person name="Duncan S.H."/>
            <person name="Flint H.J."/>
        </authorList>
    </citation>
    <scope>NUCLEOTIDE SEQUENCE</scope>
    <source>
        <strain evidence="8">JCM 17590</strain>
    </source>
</reference>
<evidence type="ECO:0000256" key="4">
    <source>
        <dbReference type="ARBA" id="ARBA00022691"/>
    </source>
</evidence>
<keyword evidence="4" id="KW-0949">S-adenosyl-L-methionine</keyword>
<dbReference type="InterPro" id="IPR007848">
    <property type="entry name" value="Small_mtfrase_dom"/>
</dbReference>
<comment type="similarity">
    <text evidence="1">Belongs to the eukaryotic/archaeal PrmC-related family.</text>
</comment>
<evidence type="ECO:0000256" key="2">
    <source>
        <dbReference type="ARBA" id="ARBA00022603"/>
    </source>
</evidence>
<evidence type="ECO:0000256" key="3">
    <source>
        <dbReference type="ARBA" id="ARBA00022679"/>
    </source>
</evidence>
<gene>
    <name evidence="8" type="ORF">GCM10022286_07370</name>
</gene>
<dbReference type="Proteomes" id="UP001415169">
    <property type="component" value="Unassembled WGS sequence"/>
</dbReference>
<dbReference type="Pfam" id="PF05175">
    <property type="entry name" value="MTS"/>
    <property type="match status" value="1"/>
</dbReference>
<dbReference type="EMBL" id="BAABBV010000001">
    <property type="protein sequence ID" value="GAA4156725.1"/>
    <property type="molecule type" value="Genomic_DNA"/>
</dbReference>
<accession>A0ABP7ZG20</accession>
<protein>
    <submittedName>
        <fullName evidence="8">Methyltransferase</fullName>
    </submittedName>
</protein>
<evidence type="ECO:0000259" key="6">
    <source>
        <dbReference type="Pfam" id="PF23186"/>
    </source>
</evidence>
<dbReference type="GO" id="GO:0008168">
    <property type="term" value="F:methyltransferase activity"/>
    <property type="evidence" value="ECO:0007669"/>
    <property type="project" value="UniProtKB-KW"/>
</dbReference>
<dbReference type="InterPro" id="IPR055487">
    <property type="entry name" value="DUF7059"/>
</dbReference>
<dbReference type="InterPro" id="IPR056684">
    <property type="entry name" value="DUF7782"/>
</dbReference>